<feature type="compositionally biased region" description="Low complexity" evidence="2">
    <location>
        <begin position="126"/>
        <end position="170"/>
    </location>
</feature>
<dbReference type="Proteomes" id="UP000807025">
    <property type="component" value="Unassembled WGS sequence"/>
</dbReference>
<feature type="region of interest" description="Disordered" evidence="2">
    <location>
        <begin position="96"/>
        <end position="190"/>
    </location>
</feature>
<organism evidence="4 5">
    <name type="scientific">Pleurotus eryngii</name>
    <name type="common">Boletus of the steppes</name>
    <dbReference type="NCBI Taxonomy" id="5323"/>
    <lineage>
        <taxon>Eukaryota</taxon>
        <taxon>Fungi</taxon>
        <taxon>Dikarya</taxon>
        <taxon>Basidiomycota</taxon>
        <taxon>Agaricomycotina</taxon>
        <taxon>Agaricomycetes</taxon>
        <taxon>Agaricomycetidae</taxon>
        <taxon>Agaricales</taxon>
        <taxon>Pleurotineae</taxon>
        <taxon>Pleurotaceae</taxon>
        <taxon>Pleurotus</taxon>
    </lineage>
</organism>
<feature type="region of interest" description="Disordered" evidence="2">
    <location>
        <begin position="38"/>
        <end position="78"/>
    </location>
</feature>
<name>A0A9P5ZS78_PLEER</name>
<comment type="caution">
    <text evidence="4">The sequence shown here is derived from an EMBL/GenBank/DDBJ whole genome shotgun (WGS) entry which is preliminary data.</text>
</comment>
<feature type="compositionally biased region" description="Gly residues" evidence="2">
    <location>
        <begin position="1468"/>
        <end position="1477"/>
    </location>
</feature>
<keyword evidence="1" id="KW-0863">Zinc-finger</keyword>
<keyword evidence="5" id="KW-1185">Reference proteome</keyword>
<feature type="compositionally biased region" description="Low complexity" evidence="2">
    <location>
        <begin position="1332"/>
        <end position="1341"/>
    </location>
</feature>
<evidence type="ECO:0000256" key="2">
    <source>
        <dbReference type="SAM" id="MobiDB-lite"/>
    </source>
</evidence>
<dbReference type="GO" id="GO:0008270">
    <property type="term" value="F:zinc ion binding"/>
    <property type="evidence" value="ECO:0007669"/>
    <property type="project" value="UniProtKB-KW"/>
</dbReference>
<evidence type="ECO:0000313" key="4">
    <source>
        <dbReference type="EMBL" id="KAF9492731.1"/>
    </source>
</evidence>
<keyword evidence="1" id="KW-0862">Zinc</keyword>
<evidence type="ECO:0000256" key="1">
    <source>
        <dbReference type="PROSITE-ProRule" id="PRU00042"/>
    </source>
</evidence>
<feature type="compositionally biased region" description="Basic and acidic residues" evidence="2">
    <location>
        <begin position="587"/>
        <end position="596"/>
    </location>
</feature>
<feature type="compositionally biased region" description="Low complexity" evidence="2">
    <location>
        <begin position="1257"/>
        <end position="1295"/>
    </location>
</feature>
<feature type="compositionally biased region" description="Basic residues" evidence="2">
    <location>
        <begin position="1388"/>
        <end position="1403"/>
    </location>
</feature>
<accession>A0A9P5ZS78</accession>
<feature type="compositionally biased region" description="Acidic residues" evidence="2">
    <location>
        <begin position="597"/>
        <end position="629"/>
    </location>
</feature>
<dbReference type="PROSITE" id="PS00028">
    <property type="entry name" value="ZINC_FINGER_C2H2_1"/>
    <property type="match status" value="1"/>
</dbReference>
<feature type="compositionally biased region" description="Basic and acidic residues" evidence="2">
    <location>
        <begin position="565"/>
        <end position="574"/>
    </location>
</feature>
<reference evidence="4" key="1">
    <citation type="submission" date="2020-11" db="EMBL/GenBank/DDBJ databases">
        <authorList>
            <consortium name="DOE Joint Genome Institute"/>
            <person name="Ahrendt S."/>
            <person name="Riley R."/>
            <person name="Andreopoulos W."/>
            <person name="Labutti K."/>
            <person name="Pangilinan J."/>
            <person name="Ruiz-Duenas F.J."/>
            <person name="Barrasa J.M."/>
            <person name="Sanchez-Garcia M."/>
            <person name="Camarero S."/>
            <person name="Miyauchi S."/>
            <person name="Serrano A."/>
            <person name="Linde D."/>
            <person name="Babiker R."/>
            <person name="Drula E."/>
            <person name="Ayuso-Fernandez I."/>
            <person name="Pacheco R."/>
            <person name="Padilla G."/>
            <person name="Ferreira P."/>
            <person name="Barriuso J."/>
            <person name="Kellner H."/>
            <person name="Castanera R."/>
            <person name="Alfaro M."/>
            <person name="Ramirez L."/>
            <person name="Pisabarro A.G."/>
            <person name="Kuo A."/>
            <person name="Tritt A."/>
            <person name="Lipzen A."/>
            <person name="He G."/>
            <person name="Yan M."/>
            <person name="Ng V."/>
            <person name="Cullen D."/>
            <person name="Martin F."/>
            <person name="Rosso M.-N."/>
            <person name="Henrissat B."/>
            <person name="Hibbett D."/>
            <person name="Martinez A.T."/>
            <person name="Grigoriev I.V."/>
        </authorList>
    </citation>
    <scope>NUCLEOTIDE SEQUENCE</scope>
    <source>
        <strain evidence="4">ATCC 90797</strain>
    </source>
</reference>
<feature type="region of interest" description="Disordered" evidence="2">
    <location>
        <begin position="565"/>
        <end position="666"/>
    </location>
</feature>
<dbReference type="SMART" id="SM00355">
    <property type="entry name" value="ZnF_C2H2"/>
    <property type="match status" value="3"/>
</dbReference>
<dbReference type="InterPro" id="IPR013087">
    <property type="entry name" value="Znf_C2H2_type"/>
</dbReference>
<protein>
    <recommendedName>
        <fullName evidence="3">C2H2-type domain-containing protein</fullName>
    </recommendedName>
</protein>
<feature type="compositionally biased region" description="Acidic residues" evidence="2">
    <location>
        <begin position="639"/>
        <end position="652"/>
    </location>
</feature>
<dbReference type="OrthoDB" id="2799352at2759"/>
<feature type="compositionally biased region" description="Low complexity" evidence="2">
    <location>
        <begin position="55"/>
        <end position="67"/>
    </location>
</feature>
<proteinExistence type="predicted"/>
<evidence type="ECO:0000259" key="3">
    <source>
        <dbReference type="PROSITE" id="PS50157"/>
    </source>
</evidence>
<gene>
    <name evidence="4" type="ORF">BDN71DRAFT_1591461</name>
</gene>
<feature type="compositionally biased region" description="Basic and acidic residues" evidence="2">
    <location>
        <begin position="1432"/>
        <end position="1453"/>
    </location>
</feature>
<dbReference type="EMBL" id="MU154596">
    <property type="protein sequence ID" value="KAF9492731.1"/>
    <property type="molecule type" value="Genomic_DNA"/>
</dbReference>
<evidence type="ECO:0000313" key="5">
    <source>
        <dbReference type="Proteomes" id="UP000807025"/>
    </source>
</evidence>
<feature type="domain" description="C2H2-type" evidence="3">
    <location>
        <begin position="308"/>
        <end position="336"/>
    </location>
</feature>
<keyword evidence="1" id="KW-0479">Metal-binding</keyword>
<feature type="region of interest" description="Disordered" evidence="2">
    <location>
        <begin position="1235"/>
        <end position="1307"/>
    </location>
</feature>
<sequence>MHCPQCQFEVGDSSVLGRHLDTDHPRIASKNERVRIKPTAIAKGPIQWGDPDPPSSTAEPASESAPPNGTLPLSEASTGAPSFAITSILAETDDLPNTMESSFGLDFPENAKQSSSSNERPPPAFSSTSTSQSTDASSSPLNTPTHSTSTTSSHVNSSVHSASSSTLPSHGLDPSVQSRGEPLPVPRKPYTCTEEDVENYHKRHTHPVPQNPLPKVRTDLFDNELLDNLGLSIQVKAKVLICRDCSTAFHPGDVCGHLRNKHDVRATAAQKEALMSVCKAHGVEGQTWIMPSQPPEEYEGLLTMHYDYCCTFCVRAFTCLRSIQDHLRDNHKKEVNDANENGMYREGRYDGLYKAGLAQEVFSIRQLNIQVKKRPSLVQEFDPVAAFNTLVLPNLEAGDFVPPPTSDFERPLHLRDTDWDRHLRSWLRSQEKTRLLVHLWRIPRKKYAKDPLSWIGLLSQEYLRHIGDGVRKAPKSVRKILLNAPNNDVWMPFSNFASLQKYATFMAQLLVAVLRSLQGHKCGYQFVIEKSHKRAGLNFLQLLRGWVQEKAEGWVRNQNRTVNEYEDKEGTRLEADEDEAADNGGSKADDKDRDKDDNNEDNQDDDDEEDNDRDKDDDNDDDDDDDDAYDPNGLGEDERGAEDDEVEEDDFQGPDAGDSNNCNHAGRRGQIFPDSLMKSFHSFVYPIFSQLRHSDAIDLVDGDIAEPGSKFNFIIERFYALRALNKDGVFRLPCLLTGYFAQTKYISRATTWYEAQRHLPQFGGDPLKAITHFAEMNIKSPQSTFGIADSYGKSMARLVMHSPSIGKCFSDAYGKRLACGHCVLDIDKYRDGLKKLNHTIIRLICQLFDCSWDDLPDFAYPSNMEDDWNSTKWGDSAFRSECPYVKDPNALIETLLKRLRLMTGQHSNGEPRWNLAAVRKVLDQITYISQLIAVLTFNIAGPDPRASEFLAHKIANGTRPRTVFRLFEDIWIVIRRVKGENIHRRESFIPMKLNTTLRQLWEVYYTLIRPAEKHLAMILWGNSKSRLYTVYAWVWNGEVPKTPQFTHIFKATMEKFCGMKNCNIRTFRHLNVVLGRVYLGSDFISKHFTVDYLAQQRSHSGSVERSHYGHSSSMLPTITTDSLQIYSDISDEWGNLVGFGPGQLILLTRHMRMKAEMAMRNGGFNGGLPVHPSLTHTDMSDIIGIVHSVLAQTRSILKEETRKDFRDIISRELKKTLCLYPSLTDGAATIDSAEATGIHPSKHSTRQQIAQQRDLDSPPSSSSSSSIPTPSTPTSSSPPTTTLASSSAPLHSLPTEQPEPADASSRCTNLTTSAHAITMDVLNTDGPSTDISLTSSSAHSPSPSPDTPKSQSSVKTKRPRVLESSMTTTLDAERRQNKNIQLVEPEKKRVKTHHQSSQRTRRRSDKENMWPQDLATGELAVVKPRTRIPRKPGKETTQEFTHELADEIGDHGVNEGPTPDVHGRQLARGGGGRGGGETQLQDTGGDDSLIS</sequence>
<feature type="region of interest" description="Disordered" evidence="2">
    <location>
        <begin position="1322"/>
        <end position="1491"/>
    </location>
</feature>
<dbReference type="PROSITE" id="PS50157">
    <property type="entry name" value="ZINC_FINGER_C2H2_2"/>
    <property type="match status" value="1"/>
</dbReference>